<evidence type="ECO:0000256" key="1">
    <source>
        <dbReference type="SAM" id="MobiDB-lite"/>
    </source>
</evidence>
<sequence>MLPVLPAFLIYRMSGSVNRIQIPGVPPVLTGSRQAQSSCNNKRGTKSQPPKFPECTNFALGNLYVRPPLTGQQRNSCLARKITARNVSIAGTNKFSLTAP</sequence>
<comment type="caution">
    <text evidence="2">The sequence shown here is derived from an EMBL/GenBank/DDBJ whole genome shotgun (WGS) entry which is preliminary data.</text>
</comment>
<protein>
    <submittedName>
        <fullName evidence="2">Uncharacterized protein</fullName>
    </submittedName>
</protein>
<proteinExistence type="predicted"/>
<reference evidence="2 3" key="1">
    <citation type="submission" date="2018-07" db="EMBL/GenBank/DDBJ databases">
        <title>Whole Genome Sequence Analysis of Avian Pathogenic E. coli - An Australian Perspective.</title>
        <authorList>
            <person name="Cummins M.L."/>
            <person name="Reid C.J."/>
            <person name="Roy Chowdhury P."/>
            <person name="Bushell R."/>
            <person name="Esbert N."/>
            <person name="Tivendale K.A."/>
            <person name="Noormohammadi A.H."/>
            <person name="Islam S."/>
            <person name="Marenda M.S."/>
            <person name="Browning G.F."/>
            <person name="Markham P.F."/>
            <person name="Djordjevic S.P."/>
        </authorList>
    </citation>
    <scope>NUCLEOTIDE SEQUENCE [LARGE SCALE GENOMIC DNA]</scope>
    <source>
        <strain evidence="2 3">AVC211</strain>
    </source>
</reference>
<feature type="compositionally biased region" description="Polar residues" evidence="1">
    <location>
        <begin position="31"/>
        <end position="48"/>
    </location>
</feature>
<evidence type="ECO:0000313" key="2">
    <source>
        <dbReference type="EMBL" id="RDA31151.1"/>
    </source>
</evidence>
<dbReference type="Proteomes" id="UP000253687">
    <property type="component" value="Unassembled WGS sequence"/>
</dbReference>
<dbReference type="EMBL" id="QOGZ01000070">
    <property type="protein sequence ID" value="RDA31151.1"/>
    <property type="molecule type" value="Genomic_DNA"/>
</dbReference>
<name>A0A369FGV8_ECOLX</name>
<dbReference type="AlphaFoldDB" id="A0A369FGV8"/>
<evidence type="ECO:0000313" key="3">
    <source>
        <dbReference type="Proteomes" id="UP000253687"/>
    </source>
</evidence>
<organism evidence="2 3">
    <name type="scientific">Escherichia coli</name>
    <dbReference type="NCBI Taxonomy" id="562"/>
    <lineage>
        <taxon>Bacteria</taxon>
        <taxon>Pseudomonadati</taxon>
        <taxon>Pseudomonadota</taxon>
        <taxon>Gammaproteobacteria</taxon>
        <taxon>Enterobacterales</taxon>
        <taxon>Enterobacteriaceae</taxon>
        <taxon>Escherichia</taxon>
    </lineage>
</organism>
<gene>
    <name evidence="2" type="ORF">DTL43_25995</name>
</gene>
<feature type="region of interest" description="Disordered" evidence="1">
    <location>
        <begin position="31"/>
        <end position="51"/>
    </location>
</feature>
<accession>A0A369FGV8</accession>